<dbReference type="InterPro" id="IPR035965">
    <property type="entry name" value="PAS-like_dom_sf"/>
</dbReference>
<feature type="domain" description="Response regulatory" evidence="3">
    <location>
        <begin position="3"/>
        <end position="118"/>
    </location>
</feature>
<dbReference type="SUPFAM" id="SSF52172">
    <property type="entry name" value="CheY-like"/>
    <property type="match status" value="1"/>
</dbReference>
<gene>
    <name evidence="4" type="ORF">OM074_01270</name>
</gene>
<dbReference type="CDD" id="cd17534">
    <property type="entry name" value="REC_DC-like"/>
    <property type="match status" value="1"/>
</dbReference>
<accession>A0AAE3MAD9</accession>
<keyword evidence="5" id="KW-1185">Reference proteome</keyword>
<dbReference type="Proteomes" id="UP001207408">
    <property type="component" value="Unassembled WGS sequence"/>
</dbReference>
<dbReference type="SUPFAM" id="SSF55785">
    <property type="entry name" value="PYP-like sensor domain (PAS domain)"/>
    <property type="match status" value="1"/>
</dbReference>
<dbReference type="SMART" id="SM00448">
    <property type="entry name" value="REC"/>
    <property type="match status" value="1"/>
</dbReference>
<dbReference type="GO" id="GO:0000160">
    <property type="term" value="P:phosphorelay signal transduction system"/>
    <property type="evidence" value="ECO:0007669"/>
    <property type="project" value="InterPro"/>
</dbReference>
<feature type="modified residue" description="4-aspartylphosphate" evidence="2">
    <location>
        <position position="53"/>
    </location>
</feature>
<sequence>MRKVFIVEDDKFITAIFTMFLRDLGHDLVGKTASGSKAIEMCRELQPDVVLMDIHLDGDLDGIQTAEMLNRELHIPVIYVSSDTSSQVIERAIVSNSYGYLVKPINKKELGISIDLAFYKHKVDMEQKEREQSYREFISASPLPIIVLNNGKLAYLNCLGLDIFKTHYIEDVIGSDIKEFIHEDCFDQYDNIMAMPLDAGKRIDPCLLKMKDVHGDLYWAEVTGSIVKFNNKKSIQLIIKDVSDQMYYEGKVIAYEKMMDDAKKFCMILNGKGEIIKSNDYTKGMLAECNIIGKEVTDFIRTVGSDTICISEFSSKNTDKIRVMVQGQDEKEICLRAFVTIAVDGSVSEILLIECISD</sequence>
<evidence type="ECO:0000259" key="3">
    <source>
        <dbReference type="PROSITE" id="PS50110"/>
    </source>
</evidence>
<keyword evidence="1 2" id="KW-0597">Phosphoprotein</keyword>
<dbReference type="InterPro" id="IPR050595">
    <property type="entry name" value="Bact_response_regulator"/>
</dbReference>
<evidence type="ECO:0000313" key="4">
    <source>
        <dbReference type="EMBL" id="MCW3804231.1"/>
    </source>
</evidence>
<dbReference type="InterPro" id="IPR000014">
    <property type="entry name" value="PAS"/>
</dbReference>
<dbReference type="EMBL" id="JAPDPI010000002">
    <property type="protein sequence ID" value="MCW3804231.1"/>
    <property type="molecule type" value="Genomic_DNA"/>
</dbReference>
<evidence type="ECO:0000256" key="1">
    <source>
        <dbReference type="ARBA" id="ARBA00022553"/>
    </source>
</evidence>
<dbReference type="AlphaFoldDB" id="A0AAE3MAD9"/>
<name>A0AAE3MAD9_9BACT</name>
<comment type="caution">
    <text evidence="4">The sequence shown here is derived from an EMBL/GenBank/DDBJ whole genome shotgun (WGS) entry which is preliminary data.</text>
</comment>
<protein>
    <submittedName>
        <fullName evidence="4">Response regulator</fullName>
    </submittedName>
</protein>
<dbReference type="Gene3D" id="3.40.50.2300">
    <property type="match status" value="1"/>
</dbReference>
<dbReference type="InterPro" id="IPR011006">
    <property type="entry name" value="CheY-like_superfamily"/>
</dbReference>
<dbReference type="PANTHER" id="PTHR44591">
    <property type="entry name" value="STRESS RESPONSE REGULATOR PROTEIN 1"/>
    <property type="match status" value="1"/>
</dbReference>
<dbReference type="PROSITE" id="PS50110">
    <property type="entry name" value="RESPONSE_REGULATORY"/>
    <property type="match status" value="1"/>
</dbReference>
<organism evidence="4 5">
    <name type="scientific">Plebeiibacterium marinum</name>
    <dbReference type="NCBI Taxonomy" id="2992111"/>
    <lineage>
        <taxon>Bacteria</taxon>
        <taxon>Pseudomonadati</taxon>
        <taxon>Bacteroidota</taxon>
        <taxon>Bacteroidia</taxon>
        <taxon>Marinilabiliales</taxon>
        <taxon>Marinilabiliaceae</taxon>
        <taxon>Plebeiibacterium</taxon>
    </lineage>
</organism>
<dbReference type="InterPro" id="IPR001789">
    <property type="entry name" value="Sig_transdc_resp-reg_receiver"/>
</dbReference>
<dbReference type="RefSeq" id="WP_301197456.1">
    <property type="nucleotide sequence ID" value="NZ_JAPDPI010000002.1"/>
</dbReference>
<proteinExistence type="predicted"/>
<dbReference type="Pfam" id="PF13426">
    <property type="entry name" value="PAS_9"/>
    <property type="match status" value="2"/>
</dbReference>
<dbReference type="NCBIfam" id="TIGR00229">
    <property type="entry name" value="sensory_box"/>
    <property type="match status" value="1"/>
</dbReference>
<evidence type="ECO:0000256" key="2">
    <source>
        <dbReference type="PROSITE-ProRule" id="PRU00169"/>
    </source>
</evidence>
<dbReference type="PANTHER" id="PTHR44591:SF23">
    <property type="entry name" value="CHEY SUBFAMILY"/>
    <property type="match status" value="1"/>
</dbReference>
<dbReference type="Pfam" id="PF00072">
    <property type="entry name" value="Response_reg"/>
    <property type="match status" value="1"/>
</dbReference>
<reference evidence="4" key="1">
    <citation type="submission" date="2022-10" db="EMBL/GenBank/DDBJ databases">
        <authorList>
            <person name="Yu W.X."/>
        </authorList>
    </citation>
    <scope>NUCLEOTIDE SEQUENCE</scope>
    <source>
        <strain evidence="4">D04</strain>
    </source>
</reference>
<dbReference type="Gene3D" id="3.30.450.20">
    <property type="entry name" value="PAS domain"/>
    <property type="match status" value="1"/>
</dbReference>
<evidence type="ECO:0000313" key="5">
    <source>
        <dbReference type="Proteomes" id="UP001207408"/>
    </source>
</evidence>